<feature type="region of interest" description="Disordered" evidence="5">
    <location>
        <begin position="346"/>
        <end position="367"/>
    </location>
</feature>
<evidence type="ECO:0000256" key="3">
    <source>
        <dbReference type="ARBA" id="ARBA00022833"/>
    </source>
</evidence>
<organism evidence="7 8">
    <name type="scientific">Somion occarium</name>
    <dbReference type="NCBI Taxonomy" id="3059160"/>
    <lineage>
        <taxon>Eukaryota</taxon>
        <taxon>Fungi</taxon>
        <taxon>Dikarya</taxon>
        <taxon>Basidiomycota</taxon>
        <taxon>Agaricomycotina</taxon>
        <taxon>Agaricomycetes</taxon>
        <taxon>Polyporales</taxon>
        <taxon>Cerrenaceae</taxon>
        <taxon>Somion</taxon>
    </lineage>
</organism>
<evidence type="ECO:0000259" key="6">
    <source>
        <dbReference type="PROSITE" id="PS50178"/>
    </source>
</evidence>
<feature type="compositionally biased region" description="Basic and acidic residues" evidence="5">
    <location>
        <begin position="54"/>
        <end position="67"/>
    </location>
</feature>
<feature type="compositionally biased region" description="Polar residues" evidence="5">
    <location>
        <begin position="206"/>
        <end position="219"/>
    </location>
</feature>
<dbReference type="Proteomes" id="UP001497453">
    <property type="component" value="Chromosome 3"/>
</dbReference>
<sequence>MEAPPYIPYQAYKSKRHSKTPSNQFLTPNVSPPQARPAVVLGNGHVFSEPVVPQHRDVNGDTEKVDSATDAPNRLTERPASVLDDLTRYEQISPLSITVTAVPAESRSVTDSPLSLSPPVVAKDTPSSTTSSIPPSPTTSERPQINGKAPESMNNSAASSSTSSPATSPRSNLTTRKVSTFRHIPLRPVNARPPQPPSPLRPPGTHTYTASNTSTSTRLLGTPEPRSRVSSTASTPNERVLSSMPSIDLHRHPAVIPPKAVSPIPSQSLTPASALSPSSSSTSLPILRQQQRSPAPYRPGFQPQGVRRPRTDDFLEARRASRDSGRIERTRLERRLEKLVNLHFPHPNKQKATELQTNGHPSQQTRRQSSLFDLTFEDLRNKTVSDLWKEAIQPSTSGKMDVRAAEQIITPWEEDAAVTLCPLCSASFHPLTNRKHHCRLCGRIICSLPVKYPQRQQPCSLLFVADPITGAIEEVKEGVDYGVRRRNPSISQGKGKGKELALTDEEKFLKGVRICRDCRPVLLRRQYLQEVHHVPIFSKLYDAFISLEKEIEEALPQFQELVLSLSNDERPSPEASAARKRLLEAFAQYDALAKRIRKIPSPEGQGSSQDRVQTAILSRANNFLQKNMFPLQALPKPKRLTSDQAPKADVEEHSQMVDPDSEVAHALQPLLEQEALLESFVEEAKAHRKFEDVKILKANLAEIRAEIDRILANAEDGVSARAKPKS</sequence>
<protein>
    <recommendedName>
        <fullName evidence="6">FYVE-type domain-containing protein</fullName>
    </recommendedName>
</protein>
<feature type="region of interest" description="Disordered" evidence="5">
    <location>
        <begin position="50"/>
        <end position="82"/>
    </location>
</feature>
<feature type="compositionally biased region" description="Basic and acidic residues" evidence="5">
    <location>
        <begin position="309"/>
        <end position="325"/>
    </location>
</feature>
<dbReference type="InterPro" id="IPR017455">
    <property type="entry name" value="Znf_FYVE-rel"/>
</dbReference>
<evidence type="ECO:0000256" key="5">
    <source>
        <dbReference type="SAM" id="MobiDB-lite"/>
    </source>
</evidence>
<evidence type="ECO:0000256" key="2">
    <source>
        <dbReference type="ARBA" id="ARBA00022771"/>
    </source>
</evidence>
<dbReference type="SUPFAM" id="SSF140125">
    <property type="entry name" value="Rabenosyn-5 Rab-binding domain-like"/>
    <property type="match status" value="1"/>
</dbReference>
<dbReference type="Gene3D" id="4.10.860.20">
    <property type="entry name" value="Rabenosyn, Rab binding domain"/>
    <property type="match status" value="1"/>
</dbReference>
<dbReference type="InterPro" id="IPR000306">
    <property type="entry name" value="Znf_FYVE"/>
</dbReference>
<dbReference type="PROSITE" id="PS50178">
    <property type="entry name" value="ZF_FYVE"/>
    <property type="match status" value="1"/>
</dbReference>
<feature type="region of interest" description="Disordered" evidence="5">
    <location>
        <begin position="103"/>
        <end position="240"/>
    </location>
</feature>
<feature type="compositionally biased region" description="Low complexity" evidence="5">
    <location>
        <begin position="265"/>
        <end position="285"/>
    </location>
</feature>
<dbReference type="Pfam" id="PF11464">
    <property type="entry name" value="Rbsn"/>
    <property type="match status" value="1"/>
</dbReference>
<dbReference type="InterPro" id="IPR021565">
    <property type="entry name" value="Rbsn_Rab-bd"/>
</dbReference>
<feature type="region of interest" description="Disordered" evidence="5">
    <location>
        <begin position="1"/>
        <end position="35"/>
    </location>
</feature>
<dbReference type="SUPFAM" id="SSF57903">
    <property type="entry name" value="FYVE/PHD zinc finger"/>
    <property type="match status" value="1"/>
</dbReference>
<dbReference type="PANTHER" id="PTHR13510:SF44">
    <property type="entry name" value="RABENOSYN-5"/>
    <property type="match status" value="1"/>
</dbReference>
<gene>
    <name evidence="7" type="ORF">GFSPODELE1_LOCUS5243</name>
</gene>
<dbReference type="CDD" id="cd15737">
    <property type="entry name" value="FYVE2_Vac1p_like"/>
    <property type="match status" value="1"/>
</dbReference>
<evidence type="ECO:0000313" key="8">
    <source>
        <dbReference type="Proteomes" id="UP001497453"/>
    </source>
</evidence>
<dbReference type="InterPro" id="IPR013083">
    <property type="entry name" value="Znf_RING/FYVE/PHD"/>
</dbReference>
<dbReference type="EMBL" id="OZ037946">
    <property type="protein sequence ID" value="CAL1705030.1"/>
    <property type="molecule type" value="Genomic_DNA"/>
</dbReference>
<reference evidence="8" key="1">
    <citation type="submission" date="2024-04" db="EMBL/GenBank/DDBJ databases">
        <authorList>
            <person name="Shaw F."/>
            <person name="Minotto A."/>
        </authorList>
    </citation>
    <scope>NUCLEOTIDE SEQUENCE [LARGE SCALE GENOMIC DNA]</scope>
</reference>
<keyword evidence="2 4" id="KW-0863">Zinc-finger</keyword>
<evidence type="ECO:0000256" key="4">
    <source>
        <dbReference type="PROSITE-ProRule" id="PRU00091"/>
    </source>
</evidence>
<name>A0ABP1DB08_9APHY</name>
<keyword evidence="8" id="KW-1185">Reference proteome</keyword>
<evidence type="ECO:0000313" key="7">
    <source>
        <dbReference type="EMBL" id="CAL1705030.1"/>
    </source>
</evidence>
<dbReference type="InterPro" id="IPR052727">
    <property type="entry name" value="Rab4/Rab5_effector"/>
</dbReference>
<evidence type="ECO:0000256" key="1">
    <source>
        <dbReference type="ARBA" id="ARBA00022723"/>
    </source>
</evidence>
<keyword evidence="1" id="KW-0479">Metal-binding</keyword>
<feature type="region of interest" description="Disordered" evidence="5">
    <location>
        <begin position="256"/>
        <end position="325"/>
    </location>
</feature>
<dbReference type="Gene3D" id="3.30.40.10">
    <property type="entry name" value="Zinc/RING finger domain, C3HC4 (zinc finger)"/>
    <property type="match status" value="1"/>
</dbReference>
<feature type="domain" description="FYVE-type" evidence="6">
    <location>
        <begin position="415"/>
        <end position="523"/>
    </location>
</feature>
<feature type="compositionally biased region" description="Low complexity" evidence="5">
    <location>
        <begin position="152"/>
        <end position="172"/>
    </location>
</feature>
<dbReference type="Pfam" id="PF01363">
    <property type="entry name" value="FYVE"/>
    <property type="match status" value="1"/>
</dbReference>
<feature type="compositionally biased region" description="Pro residues" evidence="5">
    <location>
        <begin position="191"/>
        <end position="202"/>
    </location>
</feature>
<feature type="compositionally biased region" description="Polar residues" evidence="5">
    <location>
        <begin position="228"/>
        <end position="237"/>
    </location>
</feature>
<dbReference type="InterPro" id="IPR036531">
    <property type="entry name" value="Rbsn_Rab-bd_sf"/>
</dbReference>
<feature type="compositionally biased region" description="Polar residues" evidence="5">
    <location>
        <begin position="20"/>
        <end position="29"/>
    </location>
</feature>
<dbReference type="PANTHER" id="PTHR13510">
    <property type="entry name" value="FYVE-FINGER-CONTAINING RAB5 EFFECTOR PROTEIN RABENOSYN-5-RELATED"/>
    <property type="match status" value="1"/>
</dbReference>
<keyword evidence="3" id="KW-0862">Zinc</keyword>
<proteinExistence type="predicted"/>
<accession>A0ABP1DB08</accession>
<dbReference type="SMART" id="SM00064">
    <property type="entry name" value="FYVE"/>
    <property type="match status" value="1"/>
</dbReference>
<dbReference type="InterPro" id="IPR011011">
    <property type="entry name" value="Znf_FYVE_PHD"/>
</dbReference>
<feature type="compositionally biased region" description="Polar residues" evidence="5">
    <location>
        <begin position="353"/>
        <end position="367"/>
    </location>
</feature>